<accession>A0ABZ1C085</accession>
<reference evidence="1 2" key="1">
    <citation type="journal article" date="2024" name="Front. Microbiol.">
        <title>Novel thermophilic genera Geochorda gen. nov. and Carboxydochorda gen. nov. from the deep terrestrial subsurface reveal the ecophysiological diversity in the class Limnochordia.</title>
        <authorList>
            <person name="Karnachuk O.V."/>
            <person name="Lukina A.P."/>
            <person name="Avakyan M.R."/>
            <person name="Kadnikov V.V."/>
            <person name="Begmatov S."/>
            <person name="Beletsky A.V."/>
            <person name="Vlasova K.G."/>
            <person name="Novikov A.A."/>
            <person name="Shcherbakova V.A."/>
            <person name="Mardanov A.V."/>
            <person name="Ravin N.V."/>
        </authorList>
    </citation>
    <scope>NUCLEOTIDE SEQUENCE [LARGE SCALE GENOMIC DNA]</scope>
    <source>
        <strain evidence="1 2">L945</strain>
    </source>
</reference>
<dbReference type="Proteomes" id="UP001332192">
    <property type="component" value="Chromosome"/>
</dbReference>
<evidence type="ECO:0000313" key="2">
    <source>
        <dbReference type="Proteomes" id="UP001332192"/>
    </source>
</evidence>
<dbReference type="InterPro" id="IPR019657">
    <property type="entry name" value="ComFB"/>
</dbReference>
<gene>
    <name evidence="1" type="ORF">U7230_04435</name>
</gene>
<organism evidence="1 2">
    <name type="scientific">Carboxydichorda subterranea</name>
    <dbReference type="NCBI Taxonomy" id="3109565"/>
    <lineage>
        <taxon>Bacteria</taxon>
        <taxon>Bacillati</taxon>
        <taxon>Bacillota</taxon>
        <taxon>Limnochordia</taxon>
        <taxon>Limnochordales</taxon>
        <taxon>Geochordaceae</taxon>
        <taxon>Carboxydichorda</taxon>
    </lineage>
</organism>
<dbReference type="RefSeq" id="WP_324717531.1">
    <property type="nucleotide sequence ID" value="NZ_CP141615.1"/>
</dbReference>
<name>A0ABZ1C085_9FIRM</name>
<proteinExistence type="predicted"/>
<evidence type="ECO:0000313" key="1">
    <source>
        <dbReference type="EMBL" id="WRP18260.1"/>
    </source>
</evidence>
<dbReference type="EMBL" id="CP141615">
    <property type="protein sequence ID" value="WRP18260.1"/>
    <property type="molecule type" value="Genomic_DNA"/>
</dbReference>
<sequence length="95" mass="10769">MDGERAFSNRMEQAVRDALDEALAYHPDACRCERCRRDITALALRSLPARYAGSSAGTVIVDVELQRLQSRLEIFKALHRAILEVKSRPHHARPD</sequence>
<dbReference type="Pfam" id="PF10719">
    <property type="entry name" value="ComFB"/>
    <property type="match status" value="1"/>
</dbReference>
<protein>
    <submittedName>
        <fullName evidence="1">Late competence development ComFB family protein</fullName>
    </submittedName>
</protein>
<keyword evidence="2" id="KW-1185">Reference proteome</keyword>